<accession>A0ACC3BSQ7</accession>
<dbReference type="EMBL" id="CM020618">
    <property type="protein sequence ID" value="KAK1860466.1"/>
    <property type="molecule type" value="Genomic_DNA"/>
</dbReference>
<proteinExistence type="predicted"/>
<comment type="caution">
    <text evidence="1">The sequence shown here is derived from an EMBL/GenBank/DDBJ whole genome shotgun (WGS) entry which is preliminary data.</text>
</comment>
<evidence type="ECO:0000313" key="2">
    <source>
        <dbReference type="Proteomes" id="UP000798662"/>
    </source>
</evidence>
<gene>
    <name evidence="1" type="ORF">I4F81_003055</name>
</gene>
<keyword evidence="2" id="KW-1185">Reference proteome</keyword>
<name>A0ACC3BSQ7_PYRYE</name>
<dbReference type="Proteomes" id="UP000798662">
    <property type="component" value="Chromosome 1"/>
</dbReference>
<protein>
    <submittedName>
        <fullName evidence="1">Uncharacterized protein</fullName>
    </submittedName>
</protein>
<reference evidence="1" key="1">
    <citation type="submission" date="2019-11" db="EMBL/GenBank/DDBJ databases">
        <title>Nori genome reveals adaptations in red seaweeds to the harsh intertidal environment.</title>
        <authorList>
            <person name="Wang D."/>
            <person name="Mao Y."/>
        </authorList>
    </citation>
    <scope>NUCLEOTIDE SEQUENCE</scope>
    <source>
        <tissue evidence="1">Gametophyte</tissue>
    </source>
</reference>
<organism evidence="1 2">
    <name type="scientific">Pyropia yezoensis</name>
    <name type="common">Susabi-nori</name>
    <name type="synonym">Porphyra yezoensis</name>
    <dbReference type="NCBI Taxonomy" id="2788"/>
    <lineage>
        <taxon>Eukaryota</taxon>
        <taxon>Rhodophyta</taxon>
        <taxon>Bangiophyceae</taxon>
        <taxon>Bangiales</taxon>
        <taxon>Bangiaceae</taxon>
        <taxon>Pyropia</taxon>
    </lineage>
</organism>
<sequence length="396" mass="40918">MAAGAQKGAKRRRLRRRPRMTPPPARGRWHRRQGPGWVHIGGGGAGGWRSCCRRQRVPQTERAAWHSLATRPPPHDPPHNLFPPRSLTPRPLTWAAWRAYRLVGSGRRCVAAAAAAAAAVAAVAAAAVGEPPPAPPLPTATGRRLATYLPTCHPPNRGRGARGRGCRQWRTGGSLHPTAGAGVGCGPSAGRTAGGAAGWAASAGGEGNHREAGAKGGERCGGWRRPPPSTTFSPDPPPPLRSLQRVPPTPPRTGMPWHTRSRVDAMEDTALTQRGGAAGGLPWPPPPARGGERRGRAGRPAAPSCSSLPEGGVGGDVGGGGGPTDLHYLPTVPYLTGTRRWAGGGRVAKRRTGDGLAGARGWVPPPCPPLGHCPNVSPPPPPLCPCAAPPPPPHPP</sequence>
<evidence type="ECO:0000313" key="1">
    <source>
        <dbReference type="EMBL" id="KAK1860466.1"/>
    </source>
</evidence>